<feature type="region of interest" description="Disordered" evidence="1">
    <location>
        <begin position="220"/>
        <end position="242"/>
    </location>
</feature>
<dbReference type="InterPro" id="IPR001005">
    <property type="entry name" value="SANT/Myb"/>
</dbReference>
<feature type="domain" description="Myb-like" evidence="2">
    <location>
        <begin position="21"/>
        <end position="86"/>
    </location>
</feature>
<sequence length="396" mass="44259">MNSEHCDIVMEGKPEIERFHLERQRKKRFDEEELNILFCEVQARQPGPGYNSEAQATWEVIAAKVSSSSGQLRTGIQCKKRYNDLIRREPSYIKRIRRAKANRGNRQTVTNPHPPEDDPGVSFKTESFNIEFVDSDVDGEGLTCPVEEFQNEVDSTFLGAELYSPQTNHVDDEQTLDTAVCSQTKKVHPSTDATSHWPSLHQNNLQPRVNIVRLKLEPDSKVSTSQVNGATRNPKPQTNTTQVTVQPHNGLLQEDAPLNVNVARGLPQQAAITRANQSRPYIPQSNQSQACMSQDSVHPQLNAPSVNQASVHIPVIEVQPHIQVQPPPQDLAALVQVHQHGYNMLQRELVSMRGSMVRVLQPLLTSINNNLERLANAVERLSGVKNTPQTNVDASP</sequence>
<reference evidence="3 4" key="1">
    <citation type="submission" date="2024-06" db="EMBL/GenBank/DDBJ databases">
        <authorList>
            <person name="Pan Q."/>
            <person name="Wen M."/>
            <person name="Jouanno E."/>
            <person name="Zahm M."/>
            <person name="Klopp C."/>
            <person name="Cabau C."/>
            <person name="Louis A."/>
            <person name="Berthelot C."/>
            <person name="Parey E."/>
            <person name="Roest Crollius H."/>
            <person name="Montfort J."/>
            <person name="Robinson-Rechavi M."/>
            <person name="Bouchez O."/>
            <person name="Lampietro C."/>
            <person name="Lopez Roques C."/>
            <person name="Donnadieu C."/>
            <person name="Postlethwait J."/>
            <person name="Bobe J."/>
            <person name="Verreycken H."/>
            <person name="Guiguen Y."/>
        </authorList>
    </citation>
    <scope>NUCLEOTIDE SEQUENCE [LARGE SCALE GENOMIC DNA]</scope>
    <source>
        <strain evidence="3">Up_M1</strain>
        <tissue evidence="3">Testis</tissue>
    </source>
</reference>
<dbReference type="Gene3D" id="1.10.10.60">
    <property type="entry name" value="Homeodomain-like"/>
    <property type="match status" value="1"/>
</dbReference>
<protein>
    <recommendedName>
        <fullName evidence="2">Myb-like domain-containing protein</fullName>
    </recommendedName>
</protein>
<dbReference type="AlphaFoldDB" id="A0ABD0X2Q8"/>
<feature type="compositionally biased region" description="Polar residues" evidence="1">
    <location>
        <begin position="221"/>
        <end position="231"/>
    </location>
</feature>
<dbReference type="SMART" id="SM00717">
    <property type="entry name" value="SANT"/>
    <property type="match status" value="1"/>
</dbReference>
<comment type="caution">
    <text evidence="3">The sequence shown here is derived from an EMBL/GenBank/DDBJ whole genome shotgun (WGS) entry which is preliminary data.</text>
</comment>
<evidence type="ECO:0000259" key="2">
    <source>
        <dbReference type="PROSITE" id="PS50090"/>
    </source>
</evidence>
<proteinExistence type="predicted"/>
<dbReference type="Pfam" id="PF13873">
    <property type="entry name" value="Myb_DNA-bind_5"/>
    <property type="match status" value="1"/>
</dbReference>
<evidence type="ECO:0000313" key="4">
    <source>
        <dbReference type="Proteomes" id="UP001557470"/>
    </source>
</evidence>
<dbReference type="InterPro" id="IPR028002">
    <property type="entry name" value="Myb_DNA-bind_5"/>
</dbReference>
<keyword evidence="4" id="KW-1185">Reference proteome</keyword>
<dbReference type="Proteomes" id="UP001557470">
    <property type="component" value="Unassembled WGS sequence"/>
</dbReference>
<evidence type="ECO:0000256" key="1">
    <source>
        <dbReference type="SAM" id="MobiDB-lite"/>
    </source>
</evidence>
<evidence type="ECO:0000313" key="3">
    <source>
        <dbReference type="EMBL" id="KAL0993588.1"/>
    </source>
</evidence>
<dbReference type="EMBL" id="JAGEUA010000003">
    <property type="protein sequence ID" value="KAL0993588.1"/>
    <property type="molecule type" value="Genomic_DNA"/>
</dbReference>
<accession>A0ABD0X2Q8</accession>
<feature type="compositionally biased region" description="Low complexity" evidence="1">
    <location>
        <begin position="233"/>
        <end position="242"/>
    </location>
</feature>
<dbReference type="PROSITE" id="PS50090">
    <property type="entry name" value="MYB_LIKE"/>
    <property type="match status" value="1"/>
</dbReference>
<name>A0ABD0X2Q8_UMBPY</name>
<feature type="region of interest" description="Disordered" evidence="1">
    <location>
        <begin position="99"/>
        <end position="121"/>
    </location>
</feature>
<organism evidence="3 4">
    <name type="scientific">Umbra pygmaea</name>
    <name type="common">Eastern mudminnow</name>
    <dbReference type="NCBI Taxonomy" id="75934"/>
    <lineage>
        <taxon>Eukaryota</taxon>
        <taxon>Metazoa</taxon>
        <taxon>Chordata</taxon>
        <taxon>Craniata</taxon>
        <taxon>Vertebrata</taxon>
        <taxon>Euteleostomi</taxon>
        <taxon>Actinopterygii</taxon>
        <taxon>Neopterygii</taxon>
        <taxon>Teleostei</taxon>
        <taxon>Protacanthopterygii</taxon>
        <taxon>Esociformes</taxon>
        <taxon>Umbridae</taxon>
        <taxon>Umbra</taxon>
    </lineage>
</organism>
<gene>
    <name evidence="3" type="ORF">UPYG_G00110140</name>
</gene>